<accession>A0A316UI57</accession>
<organism evidence="2 3">
    <name type="scientific">Pseudomicrostroma glucosiphilum</name>
    <dbReference type="NCBI Taxonomy" id="1684307"/>
    <lineage>
        <taxon>Eukaryota</taxon>
        <taxon>Fungi</taxon>
        <taxon>Dikarya</taxon>
        <taxon>Basidiomycota</taxon>
        <taxon>Ustilaginomycotina</taxon>
        <taxon>Exobasidiomycetes</taxon>
        <taxon>Microstromatales</taxon>
        <taxon>Microstromatales incertae sedis</taxon>
        <taxon>Pseudomicrostroma</taxon>
    </lineage>
</organism>
<evidence type="ECO:0000313" key="2">
    <source>
        <dbReference type="EMBL" id="PWN22875.1"/>
    </source>
</evidence>
<dbReference type="RefSeq" id="XP_025350035.1">
    <property type="nucleotide sequence ID" value="XM_025495689.1"/>
</dbReference>
<dbReference type="GeneID" id="37017423"/>
<protein>
    <submittedName>
        <fullName evidence="2">Uncharacterized protein</fullName>
    </submittedName>
</protein>
<dbReference type="EMBL" id="KZ819322">
    <property type="protein sequence ID" value="PWN22875.1"/>
    <property type="molecule type" value="Genomic_DNA"/>
</dbReference>
<evidence type="ECO:0000313" key="3">
    <source>
        <dbReference type="Proteomes" id="UP000245942"/>
    </source>
</evidence>
<sequence>MPPYSCLITISLPPLITEKKQSTRAGRLSSSSTSSSVRNIVLGLAKGVDKRLARRRARIRSSWSLFVCWPTSVCHHKSLRRQPVRVHARCTVISSTVVVMAAPPPYAVDWVPSSSVSAPASSRRGEHTPSRSPQTPLAGNRPSCHKEDTQQDIARVHTHTFPGLPAHYSFNGLRRSFWPVVAILDLAVDRAVLRHCRMSPLLSLMFHTYYYFISSIVCYRPSRSFFLVSVQCARQRSPSIDQRVAGPS</sequence>
<evidence type="ECO:0000256" key="1">
    <source>
        <dbReference type="SAM" id="MobiDB-lite"/>
    </source>
</evidence>
<keyword evidence="3" id="KW-1185">Reference proteome</keyword>
<proteinExistence type="predicted"/>
<name>A0A316UI57_9BASI</name>
<dbReference type="Proteomes" id="UP000245942">
    <property type="component" value="Unassembled WGS sequence"/>
</dbReference>
<feature type="region of interest" description="Disordered" evidence="1">
    <location>
        <begin position="118"/>
        <end position="149"/>
    </location>
</feature>
<gene>
    <name evidence="2" type="ORF">BCV69DRAFT_99896</name>
</gene>
<reference evidence="2 3" key="1">
    <citation type="journal article" date="2018" name="Mol. Biol. Evol.">
        <title>Broad Genomic Sampling Reveals a Smut Pathogenic Ancestry of the Fungal Clade Ustilaginomycotina.</title>
        <authorList>
            <person name="Kijpornyongpan T."/>
            <person name="Mondo S.J."/>
            <person name="Barry K."/>
            <person name="Sandor L."/>
            <person name="Lee J."/>
            <person name="Lipzen A."/>
            <person name="Pangilinan J."/>
            <person name="LaButti K."/>
            <person name="Hainaut M."/>
            <person name="Henrissat B."/>
            <person name="Grigoriev I.V."/>
            <person name="Spatafora J.W."/>
            <person name="Aime M.C."/>
        </authorList>
    </citation>
    <scope>NUCLEOTIDE SEQUENCE [LARGE SCALE GENOMIC DNA]</scope>
    <source>
        <strain evidence="2 3">MCA 4718</strain>
    </source>
</reference>
<dbReference type="AlphaFoldDB" id="A0A316UI57"/>